<dbReference type="GO" id="GO:0015807">
    <property type="term" value="P:L-amino acid transport"/>
    <property type="evidence" value="ECO:0007669"/>
    <property type="project" value="TreeGrafter"/>
</dbReference>
<dbReference type="GO" id="GO:0015658">
    <property type="term" value="F:branched-chain amino acid transmembrane transporter activity"/>
    <property type="evidence" value="ECO:0007669"/>
    <property type="project" value="TreeGrafter"/>
</dbReference>
<evidence type="ECO:0000256" key="5">
    <source>
        <dbReference type="ARBA" id="ARBA00022970"/>
    </source>
</evidence>
<dbReference type="Gene3D" id="3.40.50.300">
    <property type="entry name" value="P-loop containing nucleotide triphosphate hydrolases"/>
    <property type="match status" value="1"/>
</dbReference>
<dbReference type="GO" id="GO:0005524">
    <property type="term" value="F:ATP binding"/>
    <property type="evidence" value="ECO:0007669"/>
    <property type="project" value="UniProtKB-KW"/>
</dbReference>
<keyword evidence="5" id="KW-0029">Amino-acid transport</keyword>
<feature type="domain" description="ABC transporter" evidence="6">
    <location>
        <begin position="9"/>
        <end position="236"/>
    </location>
</feature>
<dbReference type="GO" id="GO:0016887">
    <property type="term" value="F:ATP hydrolysis activity"/>
    <property type="evidence" value="ECO:0007669"/>
    <property type="project" value="InterPro"/>
</dbReference>
<evidence type="ECO:0000256" key="4">
    <source>
        <dbReference type="ARBA" id="ARBA00022840"/>
    </source>
</evidence>
<dbReference type="PANTHER" id="PTHR43820:SF2">
    <property type="entry name" value="ABC TRANSPORTER ATP-BINDING PROTEIN"/>
    <property type="match status" value="1"/>
</dbReference>
<dbReference type="InterPro" id="IPR052156">
    <property type="entry name" value="BCAA_Transport_ATP-bd_LivF"/>
</dbReference>
<dbReference type="KEGG" id="psel:GM415_00235"/>
<dbReference type="InterPro" id="IPR027417">
    <property type="entry name" value="P-loop_NTPase"/>
</dbReference>
<dbReference type="InterPro" id="IPR003593">
    <property type="entry name" value="AAA+_ATPase"/>
</dbReference>
<accession>A0A6I6JDE1</accession>
<dbReference type="RefSeq" id="WP_158945623.1">
    <property type="nucleotide sequence ID" value="NZ_CP046400.1"/>
</dbReference>
<dbReference type="InterPro" id="IPR017871">
    <property type="entry name" value="ABC_transporter-like_CS"/>
</dbReference>
<dbReference type="Proteomes" id="UP000428328">
    <property type="component" value="Chromosome"/>
</dbReference>
<gene>
    <name evidence="7" type="ORF">GM415_00235</name>
</gene>
<dbReference type="PROSITE" id="PS00211">
    <property type="entry name" value="ABC_TRANSPORTER_1"/>
    <property type="match status" value="1"/>
</dbReference>
<dbReference type="EMBL" id="CP046400">
    <property type="protein sequence ID" value="QGY38633.1"/>
    <property type="molecule type" value="Genomic_DNA"/>
</dbReference>
<evidence type="ECO:0000256" key="1">
    <source>
        <dbReference type="ARBA" id="ARBA00005417"/>
    </source>
</evidence>
<dbReference type="InterPro" id="IPR003439">
    <property type="entry name" value="ABC_transporter-like_ATP-bd"/>
</dbReference>
<organism evidence="7 8">
    <name type="scientific">Pseudodesulfovibrio cashew</name>
    <dbReference type="NCBI Taxonomy" id="2678688"/>
    <lineage>
        <taxon>Bacteria</taxon>
        <taxon>Pseudomonadati</taxon>
        <taxon>Thermodesulfobacteriota</taxon>
        <taxon>Desulfovibrionia</taxon>
        <taxon>Desulfovibrionales</taxon>
        <taxon>Desulfovibrionaceae</taxon>
    </lineage>
</organism>
<proteinExistence type="inferred from homology"/>
<dbReference type="PANTHER" id="PTHR43820">
    <property type="entry name" value="HIGH-AFFINITY BRANCHED-CHAIN AMINO ACID TRANSPORT ATP-BINDING PROTEIN LIVF"/>
    <property type="match status" value="1"/>
</dbReference>
<keyword evidence="8" id="KW-1185">Reference proteome</keyword>
<dbReference type="Pfam" id="PF00005">
    <property type="entry name" value="ABC_tran"/>
    <property type="match status" value="1"/>
</dbReference>
<dbReference type="SUPFAM" id="SSF52540">
    <property type="entry name" value="P-loop containing nucleoside triphosphate hydrolases"/>
    <property type="match status" value="1"/>
</dbReference>
<dbReference type="AlphaFoldDB" id="A0A6I6JDE1"/>
<keyword evidence="4 7" id="KW-0067">ATP-binding</keyword>
<evidence type="ECO:0000259" key="6">
    <source>
        <dbReference type="PROSITE" id="PS50893"/>
    </source>
</evidence>
<protein>
    <submittedName>
        <fullName evidence="7">ATP-binding cassette domain-containing protein</fullName>
    </submittedName>
</protein>
<keyword evidence="2" id="KW-0813">Transport</keyword>
<keyword evidence="3" id="KW-0547">Nucleotide-binding</keyword>
<dbReference type="PROSITE" id="PS50893">
    <property type="entry name" value="ABC_TRANSPORTER_2"/>
    <property type="match status" value="1"/>
</dbReference>
<evidence type="ECO:0000313" key="8">
    <source>
        <dbReference type="Proteomes" id="UP000428328"/>
    </source>
</evidence>
<evidence type="ECO:0000313" key="7">
    <source>
        <dbReference type="EMBL" id="QGY38633.1"/>
    </source>
</evidence>
<sequence length="236" mass="26287">MVTESRRLLDVENIHSYYGKSHIVQGLSFSVDQGECFTFLGRNGAGKTTTLRTLMGLVTPAKGSIKLNGAETAGLKPYQIARLGLGYVPEERQIFSALSVEENLLIAERKDADWPLERIYELFPRLEERKRNMGNELSGGEQQMLAIARALMTGPGLLLLDEPTEGLAPLIVDMLLSTIELIKREGMTIILVEQNVNATLRVTDHYCILQQGVSVFQGSCEEFKSRPELKEKYLGV</sequence>
<name>A0A6I6JDE1_9BACT</name>
<comment type="similarity">
    <text evidence="1">Belongs to the ABC transporter superfamily.</text>
</comment>
<evidence type="ECO:0000256" key="3">
    <source>
        <dbReference type="ARBA" id="ARBA00022741"/>
    </source>
</evidence>
<evidence type="ECO:0000256" key="2">
    <source>
        <dbReference type="ARBA" id="ARBA00022448"/>
    </source>
</evidence>
<dbReference type="CDD" id="cd03224">
    <property type="entry name" value="ABC_TM1139_LivF_branched"/>
    <property type="match status" value="1"/>
</dbReference>
<reference evidence="7 8" key="1">
    <citation type="submission" date="2019-11" db="EMBL/GenBank/DDBJ databases">
        <authorList>
            <person name="Zheng R.K."/>
            <person name="Sun C.M."/>
        </authorList>
    </citation>
    <scope>NUCLEOTIDE SEQUENCE [LARGE SCALE GENOMIC DNA]</scope>
    <source>
        <strain evidence="7 8">SRB007</strain>
    </source>
</reference>
<dbReference type="SMART" id="SM00382">
    <property type="entry name" value="AAA"/>
    <property type="match status" value="1"/>
</dbReference>